<dbReference type="Proteomes" id="UP001472677">
    <property type="component" value="Unassembled WGS sequence"/>
</dbReference>
<feature type="region of interest" description="Disordered" evidence="9">
    <location>
        <begin position="1"/>
        <end position="24"/>
    </location>
</feature>
<proteinExistence type="inferred from homology"/>
<dbReference type="InterPro" id="IPR001356">
    <property type="entry name" value="HD"/>
</dbReference>
<dbReference type="PANTHER" id="PTHR11850">
    <property type="entry name" value="HOMEOBOX PROTEIN TRANSCRIPTION FACTORS"/>
    <property type="match status" value="1"/>
</dbReference>
<evidence type="ECO:0000313" key="12">
    <source>
        <dbReference type="Proteomes" id="UP001472677"/>
    </source>
</evidence>
<feature type="domain" description="Homeobox" evidence="10">
    <location>
        <begin position="368"/>
        <end position="431"/>
    </location>
</feature>
<keyword evidence="12" id="KW-1185">Reference proteome</keyword>
<keyword evidence="7 8" id="KW-0539">Nucleus</keyword>
<feature type="compositionally biased region" description="Low complexity" evidence="9">
    <location>
        <begin position="463"/>
        <end position="487"/>
    </location>
</feature>
<dbReference type="PROSITE" id="PS50071">
    <property type="entry name" value="HOMEOBOX_2"/>
    <property type="match status" value="1"/>
</dbReference>
<dbReference type="SMART" id="SM00389">
    <property type="entry name" value="HOX"/>
    <property type="match status" value="1"/>
</dbReference>
<evidence type="ECO:0000256" key="5">
    <source>
        <dbReference type="ARBA" id="ARBA00023155"/>
    </source>
</evidence>
<keyword evidence="6" id="KW-0804">Transcription</keyword>
<organism evidence="11 12">
    <name type="scientific">Hibiscus sabdariffa</name>
    <name type="common">roselle</name>
    <dbReference type="NCBI Taxonomy" id="183260"/>
    <lineage>
        <taxon>Eukaryota</taxon>
        <taxon>Viridiplantae</taxon>
        <taxon>Streptophyta</taxon>
        <taxon>Embryophyta</taxon>
        <taxon>Tracheophyta</taxon>
        <taxon>Spermatophyta</taxon>
        <taxon>Magnoliopsida</taxon>
        <taxon>eudicotyledons</taxon>
        <taxon>Gunneridae</taxon>
        <taxon>Pentapetalae</taxon>
        <taxon>rosids</taxon>
        <taxon>malvids</taxon>
        <taxon>Malvales</taxon>
        <taxon>Malvaceae</taxon>
        <taxon>Malvoideae</taxon>
        <taxon>Hibiscus</taxon>
    </lineage>
</organism>
<dbReference type="InterPro" id="IPR008422">
    <property type="entry name" value="KN_HD"/>
</dbReference>
<keyword evidence="5 8" id="KW-0371">Homeobox</keyword>
<dbReference type="InterPro" id="IPR009057">
    <property type="entry name" value="Homeodomain-like_sf"/>
</dbReference>
<name>A0ABR2BYA8_9ROSI</name>
<sequence>MRPTKLRVRGFESPPPLEEEESNALPVYETSGLLSEMFDFPSGMAATASTMLLDQALPPNYQAHRPAGESKSDFSHQRLPSINADSAAAMHLFLMNRQPRSPSSSTSLQGPGPGGSFGTSTVLFPPQFAWVPANVNTVSQLNNPSEIGGVVESQGLSLSLSSPFPHLEVKDGGLPYYTEAHVGLGSSLGMVNVLRNSKYLKVAQEFLEEFCSVGGGQLKKNKFGRNKTKSSSNPGGSAGSSSLTFTKDLRPSSPADRIEHQSRKVERRYKLYCEQMKMVVDSLDQVMGTGAAVPYTALAHKAMSRHFRSLKDSISAQWKRSYELLGEKDGAAGISGITKGETPRLRMLEQSLRQQRGLYQMVGSMMEHEPWRPQRGLPERSVNILRAWLFEHFLHPYPSDSDKHLLARQTGLSRNQVSNWFINARVRLWKPMVEEMYQQEKEEGDNTDNKERERNPNYSSNNAQTSPPLSTAAATVAASTATTTTPAGKTCEISSMENGPSVIETSSQSSTVNKTKQCTFLITTATEVVAPPISQPFTTNNAGDVSLTLGLRHAR</sequence>
<evidence type="ECO:0000256" key="4">
    <source>
        <dbReference type="ARBA" id="ARBA00023125"/>
    </source>
</evidence>
<dbReference type="Pfam" id="PF07526">
    <property type="entry name" value="POX"/>
    <property type="match status" value="1"/>
</dbReference>
<accession>A0ABR2BYA8</accession>
<dbReference type="SUPFAM" id="SSF46689">
    <property type="entry name" value="Homeodomain-like"/>
    <property type="match status" value="1"/>
</dbReference>
<evidence type="ECO:0000256" key="1">
    <source>
        <dbReference type="ARBA" id="ARBA00004123"/>
    </source>
</evidence>
<comment type="caution">
    <text evidence="11">The sequence shown here is derived from an EMBL/GenBank/DDBJ whole genome shotgun (WGS) entry which is preliminary data.</text>
</comment>
<dbReference type="InterPro" id="IPR006563">
    <property type="entry name" value="POX_dom"/>
</dbReference>
<keyword evidence="3" id="KW-0805">Transcription regulation</keyword>
<protein>
    <recommendedName>
        <fullName evidence="10">Homeobox domain-containing protein</fullName>
    </recommendedName>
</protein>
<dbReference type="Gene3D" id="1.10.10.60">
    <property type="entry name" value="Homeodomain-like"/>
    <property type="match status" value="1"/>
</dbReference>
<reference evidence="11 12" key="1">
    <citation type="journal article" date="2024" name="G3 (Bethesda)">
        <title>Genome assembly of Hibiscus sabdariffa L. provides insights into metabolisms of medicinal natural products.</title>
        <authorList>
            <person name="Kim T."/>
        </authorList>
    </citation>
    <scope>NUCLEOTIDE SEQUENCE [LARGE SCALE GENOMIC DNA]</scope>
    <source>
        <strain evidence="11">TK-2024</strain>
        <tissue evidence="11">Old leaves</tissue>
    </source>
</reference>
<feature type="region of interest" description="Disordered" evidence="9">
    <location>
        <begin position="438"/>
        <end position="508"/>
    </location>
</feature>
<evidence type="ECO:0000256" key="8">
    <source>
        <dbReference type="PROSITE-ProRule" id="PRU00108"/>
    </source>
</evidence>
<evidence type="ECO:0000256" key="6">
    <source>
        <dbReference type="ARBA" id="ARBA00023163"/>
    </source>
</evidence>
<comment type="similarity">
    <text evidence="2">Belongs to the TALE/BELL homeobox family.</text>
</comment>
<dbReference type="CDD" id="cd00086">
    <property type="entry name" value="homeodomain"/>
    <property type="match status" value="1"/>
</dbReference>
<feature type="compositionally biased region" description="Polar residues" evidence="9">
    <location>
        <begin position="492"/>
        <end position="508"/>
    </location>
</feature>
<evidence type="ECO:0000256" key="3">
    <source>
        <dbReference type="ARBA" id="ARBA00023015"/>
    </source>
</evidence>
<feature type="region of interest" description="Disordered" evidence="9">
    <location>
        <begin position="221"/>
        <end position="262"/>
    </location>
</feature>
<evidence type="ECO:0000256" key="7">
    <source>
        <dbReference type="ARBA" id="ARBA00023242"/>
    </source>
</evidence>
<feature type="DNA-binding region" description="Homeobox" evidence="8">
    <location>
        <begin position="370"/>
        <end position="432"/>
    </location>
</feature>
<dbReference type="SMART" id="SM00574">
    <property type="entry name" value="POX"/>
    <property type="match status" value="1"/>
</dbReference>
<dbReference type="EMBL" id="JBBPBM010000078">
    <property type="protein sequence ID" value="KAK8511537.1"/>
    <property type="molecule type" value="Genomic_DNA"/>
</dbReference>
<gene>
    <name evidence="11" type="ORF">V6N12_038139</name>
</gene>
<evidence type="ECO:0000313" key="11">
    <source>
        <dbReference type="EMBL" id="KAK8511537.1"/>
    </source>
</evidence>
<evidence type="ECO:0000256" key="9">
    <source>
        <dbReference type="SAM" id="MobiDB-lite"/>
    </source>
</evidence>
<comment type="subcellular location">
    <subcellularLocation>
        <location evidence="1 8">Nucleus</location>
    </subcellularLocation>
</comment>
<feature type="compositionally biased region" description="Low complexity" evidence="9">
    <location>
        <begin position="230"/>
        <end position="242"/>
    </location>
</feature>
<evidence type="ECO:0000256" key="2">
    <source>
        <dbReference type="ARBA" id="ARBA00006454"/>
    </source>
</evidence>
<evidence type="ECO:0000259" key="10">
    <source>
        <dbReference type="PROSITE" id="PS50071"/>
    </source>
</evidence>
<dbReference type="Pfam" id="PF05920">
    <property type="entry name" value="Homeobox_KN"/>
    <property type="match status" value="1"/>
</dbReference>
<dbReference type="InterPro" id="IPR050224">
    <property type="entry name" value="TALE_homeobox"/>
</dbReference>
<keyword evidence="4 8" id="KW-0238">DNA-binding</keyword>